<reference evidence="2 3" key="1">
    <citation type="journal article" date="2019" name="Int. J. Syst. Evol. Microbiol.">
        <title>The Global Catalogue of Microorganisms (GCM) 10K type strain sequencing project: providing services to taxonomists for standard genome sequencing and annotation.</title>
        <authorList>
            <consortium name="The Broad Institute Genomics Platform"/>
            <consortium name="The Broad Institute Genome Sequencing Center for Infectious Disease"/>
            <person name="Wu L."/>
            <person name="Ma J."/>
        </authorList>
    </citation>
    <scope>NUCLEOTIDE SEQUENCE [LARGE SCALE GENOMIC DNA]</scope>
    <source>
        <strain evidence="2 3">JCM 16034</strain>
    </source>
</reference>
<evidence type="ECO:0000256" key="1">
    <source>
        <dbReference type="SAM" id="MobiDB-lite"/>
    </source>
</evidence>
<gene>
    <name evidence="2" type="ORF">GCM10009849_00600</name>
</gene>
<protein>
    <submittedName>
        <fullName evidence="2">Uncharacterized protein</fullName>
    </submittedName>
</protein>
<organism evidence="2 3">
    <name type="scientific">Sinomonas flava</name>
    <dbReference type="NCBI Taxonomy" id="496857"/>
    <lineage>
        <taxon>Bacteria</taxon>
        <taxon>Bacillati</taxon>
        <taxon>Actinomycetota</taxon>
        <taxon>Actinomycetes</taxon>
        <taxon>Micrococcales</taxon>
        <taxon>Micrococcaceae</taxon>
        <taxon>Sinomonas</taxon>
    </lineage>
</organism>
<feature type="region of interest" description="Disordered" evidence="1">
    <location>
        <begin position="1"/>
        <end position="45"/>
    </location>
</feature>
<accession>A0ABN3BIH7</accession>
<feature type="compositionally biased region" description="Pro residues" evidence="1">
    <location>
        <begin position="14"/>
        <end position="33"/>
    </location>
</feature>
<name>A0ABN3BIH7_9MICC</name>
<sequence>MGPRPSRLFAASPLRPPLLCPPPEVPPPPPPPQAERASAKTPATANGGAYLENLRFLMLDSRVCEAALVAPQKGVVVDLTLGNGNTAVQALTHFVSSL</sequence>
<keyword evidence="3" id="KW-1185">Reference proteome</keyword>
<evidence type="ECO:0000313" key="2">
    <source>
        <dbReference type="EMBL" id="GAA2196247.1"/>
    </source>
</evidence>
<dbReference type="Proteomes" id="UP001500432">
    <property type="component" value="Unassembled WGS sequence"/>
</dbReference>
<evidence type="ECO:0000313" key="3">
    <source>
        <dbReference type="Proteomes" id="UP001500432"/>
    </source>
</evidence>
<dbReference type="EMBL" id="BAAAQW010000001">
    <property type="protein sequence ID" value="GAA2196247.1"/>
    <property type="molecule type" value="Genomic_DNA"/>
</dbReference>
<comment type="caution">
    <text evidence="2">The sequence shown here is derived from an EMBL/GenBank/DDBJ whole genome shotgun (WGS) entry which is preliminary data.</text>
</comment>
<proteinExistence type="predicted"/>